<dbReference type="NCBIfam" id="TIGR02605">
    <property type="entry name" value="CxxC_CxxC_SSSS"/>
    <property type="match status" value="1"/>
</dbReference>
<evidence type="ECO:0000313" key="3">
    <source>
        <dbReference type="EMBL" id="KTB48249.1"/>
    </source>
</evidence>
<gene>
    <name evidence="3" type="ORF">DEALK_10940</name>
</gene>
<feature type="region of interest" description="Disordered" evidence="1">
    <location>
        <begin position="52"/>
        <end position="112"/>
    </location>
</feature>
<dbReference type="GO" id="GO:0016787">
    <property type="term" value="F:hydrolase activity"/>
    <property type="evidence" value="ECO:0007669"/>
    <property type="project" value="UniProtKB-KW"/>
</dbReference>
<dbReference type="InterPro" id="IPR013429">
    <property type="entry name" value="Regulatory_FmdB_Zinc_ribbon"/>
</dbReference>
<organism evidence="3 4">
    <name type="scientific">Dehalogenimonas alkenigignens</name>
    <dbReference type="NCBI Taxonomy" id="1217799"/>
    <lineage>
        <taxon>Bacteria</taxon>
        <taxon>Bacillati</taxon>
        <taxon>Chloroflexota</taxon>
        <taxon>Dehalococcoidia</taxon>
        <taxon>Dehalococcoidales</taxon>
        <taxon>Dehalococcoidaceae</taxon>
        <taxon>Dehalogenimonas</taxon>
    </lineage>
</organism>
<proteinExistence type="predicted"/>
<dbReference type="EC" id="3.5.4.-" evidence="3"/>
<comment type="caution">
    <text evidence="3">The sequence shown here is derived from an EMBL/GenBank/DDBJ whole genome shotgun (WGS) entry which is preliminary data.</text>
</comment>
<protein>
    <submittedName>
        <fullName evidence="3">Putative regulatory protein, FmdB family</fullName>
        <ecNumber evidence="3">3.5.4.-</ecNumber>
    </submittedName>
</protein>
<keyword evidence="3" id="KW-0378">Hydrolase</keyword>
<feature type="domain" description="Putative regulatory protein FmdB zinc ribbon" evidence="2">
    <location>
        <begin position="1"/>
        <end position="41"/>
    </location>
</feature>
<accession>A0A0W0GI60</accession>
<sequence length="112" mass="12169">MPTYEYDCPTCQSKYEVTRKFSETGGGTCPKCGGEGRRVYCAPYLVFKGPGFYVTDSRTEKDPELEHRQKEKEAAEKAEKAAAEPEAKKTEPDAGGSKPAAAESKSPAAPEK</sequence>
<dbReference type="Pfam" id="PF09723">
    <property type="entry name" value="Zn_ribbon_8"/>
    <property type="match status" value="1"/>
</dbReference>
<feature type="compositionally biased region" description="Low complexity" evidence="1">
    <location>
        <begin position="94"/>
        <end position="112"/>
    </location>
</feature>
<reference evidence="3 4" key="1">
    <citation type="submission" date="2015-06" db="EMBL/GenBank/DDBJ databases">
        <title>Genome sequence of the organohalide-respiring Dehalogenimonas alkenigignens type strain (IP3-3T).</title>
        <authorList>
            <person name="Key T.A."/>
            <person name="Richmond D.P."/>
            <person name="Bowman K.S."/>
            <person name="Cho Y.-J."/>
            <person name="Chun J."/>
            <person name="da Costa M.S."/>
            <person name="Rainey F.A."/>
            <person name="Moe W.M."/>
        </authorList>
    </citation>
    <scope>NUCLEOTIDE SEQUENCE [LARGE SCALE GENOMIC DNA]</scope>
    <source>
        <strain evidence="3 4">IP3-3</strain>
    </source>
</reference>
<dbReference type="OrthoDB" id="9813321at2"/>
<dbReference type="AlphaFoldDB" id="A0A0W0GI60"/>
<dbReference type="STRING" id="1217799.DEALK_10940"/>
<dbReference type="EMBL" id="LFDV01000002">
    <property type="protein sequence ID" value="KTB48249.1"/>
    <property type="molecule type" value="Genomic_DNA"/>
</dbReference>
<evidence type="ECO:0000313" key="4">
    <source>
        <dbReference type="Proteomes" id="UP000053947"/>
    </source>
</evidence>
<evidence type="ECO:0000256" key="1">
    <source>
        <dbReference type="SAM" id="MobiDB-lite"/>
    </source>
</evidence>
<dbReference type="RefSeq" id="WP_058439264.1">
    <property type="nucleotide sequence ID" value="NZ_KQ758903.1"/>
</dbReference>
<feature type="compositionally biased region" description="Basic and acidic residues" evidence="1">
    <location>
        <begin position="57"/>
        <end position="92"/>
    </location>
</feature>
<evidence type="ECO:0000259" key="2">
    <source>
        <dbReference type="SMART" id="SM00834"/>
    </source>
</evidence>
<dbReference type="Proteomes" id="UP000053947">
    <property type="component" value="Unassembled WGS sequence"/>
</dbReference>
<dbReference type="PANTHER" id="PTHR34404">
    <property type="entry name" value="REGULATORY PROTEIN, FMDB FAMILY"/>
    <property type="match status" value="1"/>
</dbReference>
<keyword evidence="4" id="KW-1185">Reference proteome</keyword>
<dbReference type="SMART" id="SM00834">
    <property type="entry name" value="CxxC_CXXC_SSSS"/>
    <property type="match status" value="1"/>
</dbReference>
<dbReference type="PANTHER" id="PTHR34404:SF2">
    <property type="entry name" value="CONSERVED SERINE RICH PROTEIN"/>
    <property type="match status" value="1"/>
</dbReference>
<name>A0A0W0GI60_9CHLR</name>